<dbReference type="Pfam" id="PF04002">
    <property type="entry name" value="RadC"/>
    <property type="match status" value="1"/>
</dbReference>
<dbReference type="OrthoDB" id="9804482at2"/>
<dbReference type="eggNOG" id="COG2003">
    <property type="taxonomic scope" value="Bacteria"/>
</dbReference>
<evidence type="ECO:0000313" key="9">
    <source>
        <dbReference type="Proteomes" id="UP000029500"/>
    </source>
</evidence>
<dbReference type="CDD" id="cd08071">
    <property type="entry name" value="MPN_DUF2466"/>
    <property type="match status" value="1"/>
</dbReference>
<proteinExistence type="inferred from homology"/>
<evidence type="ECO:0000256" key="1">
    <source>
        <dbReference type="ARBA" id="ARBA00010243"/>
    </source>
</evidence>
<comment type="similarity">
    <text evidence="1">Belongs to the UPF0758 family.</text>
</comment>
<evidence type="ECO:0000256" key="3">
    <source>
        <dbReference type="ARBA" id="ARBA00022723"/>
    </source>
</evidence>
<dbReference type="GO" id="GO:0006508">
    <property type="term" value="P:proteolysis"/>
    <property type="evidence" value="ECO:0007669"/>
    <property type="project" value="UniProtKB-KW"/>
</dbReference>
<evidence type="ECO:0000256" key="4">
    <source>
        <dbReference type="ARBA" id="ARBA00022801"/>
    </source>
</evidence>
<dbReference type="InterPro" id="IPR020891">
    <property type="entry name" value="UPF0758_CS"/>
</dbReference>
<protein>
    <submittedName>
        <fullName evidence="8">DNA repair protein</fullName>
    </submittedName>
</protein>
<keyword evidence="3" id="KW-0479">Metal-binding</keyword>
<organism evidence="8 9">
    <name type="scientific">Paenibacillus graminis</name>
    <dbReference type="NCBI Taxonomy" id="189425"/>
    <lineage>
        <taxon>Bacteria</taxon>
        <taxon>Bacillati</taxon>
        <taxon>Bacillota</taxon>
        <taxon>Bacilli</taxon>
        <taxon>Bacillales</taxon>
        <taxon>Paenibacillaceae</taxon>
        <taxon>Paenibacillus</taxon>
    </lineage>
</organism>
<dbReference type="PROSITE" id="PS50249">
    <property type="entry name" value="MPN"/>
    <property type="match status" value="1"/>
</dbReference>
<dbReference type="RefSeq" id="WP_025705855.1">
    <property type="nucleotide sequence ID" value="NZ_CP009287.1"/>
</dbReference>
<dbReference type="GO" id="GO:0008237">
    <property type="term" value="F:metallopeptidase activity"/>
    <property type="evidence" value="ECO:0007669"/>
    <property type="project" value="UniProtKB-KW"/>
</dbReference>
<dbReference type="InterPro" id="IPR025657">
    <property type="entry name" value="RadC_JAB"/>
</dbReference>
<evidence type="ECO:0000256" key="6">
    <source>
        <dbReference type="ARBA" id="ARBA00023049"/>
    </source>
</evidence>
<dbReference type="PANTHER" id="PTHR30471">
    <property type="entry name" value="DNA REPAIR PROTEIN RADC"/>
    <property type="match status" value="1"/>
</dbReference>
<keyword evidence="2" id="KW-0645">Protease</keyword>
<evidence type="ECO:0000256" key="5">
    <source>
        <dbReference type="ARBA" id="ARBA00022833"/>
    </source>
</evidence>
<dbReference type="GO" id="GO:0046872">
    <property type="term" value="F:metal ion binding"/>
    <property type="evidence" value="ECO:0007669"/>
    <property type="project" value="UniProtKB-KW"/>
</dbReference>
<dbReference type="PANTHER" id="PTHR30471:SF3">
    <property type="entry name" value="UPF0758 PROTEIN YEES-RELATED"/>
    <property type="match status" value="1"/>
</dbReference>
<dbReference type="Gene3D" id="3.40.140.10">
    <property type="entry name" value="Cytidine Deaminase, domain 2"/>
    <property type="match status" value="1"/>
</dbReference>
<name>A0A089MAF6_9BACL</name>
<dbReference type="Proteomes" id="UP000029500">
    <property type="component" value="Chromosome"/>
</dbReference>
<dbReference type="InterPro" id="IPR037518">
    <property type="entry name" value="MPN"/>
</dbReference>
<keyword evidence="6" id="KW-0482">Metalloprotease</keyword>
<dbReference type="AlphaFoldDB" id="A0A089MAF6"/>
<dbReference type="KEGG" id="pgm:PGRAT_23375"/>
<gene>
    <name evidence="8" type="ORF">PGRAT_23375</name>
</gene>
<keyword evidence="5" id="KW-0862">Zinc</keyword>
<keyword evidence="4" id="KW-0378">Hydrolase</keyword>
<feature type="domain" description="MPN" evidence="7">
    <location>
        <begin position="81"/>
        <end position="204"/>
    </location>
</feature>
<evidence type="ECO:0000313" key="8">
    <source>
        <dbReference type="EMBL" id="AIQ70262.1"/>
    </source>
</evidence>
<evidence type="ECO:0000256" key="2">
    <source>
        <dbReference type="ARBA" id="ARBA00022670"/>
    </source>
</evidence>
<dbReference type="PROSITE" id="PS01302">
    <property type="entry name" value="UPF0758"/>
    <property type="match status" value="1"/>
</dbReference>
<sequence length="248" mass="27924">MALNPLDDQLITDYIQSLSRLTGIPLDKLQQYGSANNLLNALEHPYSLELTSAQIRKVELLNAFLRSHRFLQWEEENAKQVISSPEIANRYFSIHLAGIKDRERFMVAFLDRKNQIIETKVISEGSVSEAQVYPRNILKAALNADCSSIILAHNHPSGISTPSPEDIMLTKNLVSIFSPLHIQVLDHIIIAGTTFASLANLGQMPRVAESTPSYSSQRHQAREINTPYSIEFLPSSALEKQTDDEWER</sequence>
<keyword evidence="9" id="KW-1185">Reference proteome</keyword>
<dbReference type="HOGENOM" id="CLU_073529_1_0_9"/>
<evidence type="ECO:0000259" key="7">
    <source>
        <dbReference type="PROSITE" id="PS50249"/>
    </source>
</evidence>
<dbReference type="STRING" id="189425.PGRAT_23375"/>
<dbReference type="InterPro" id="IPR001405">
    <property type="entry name" value="UPF0758"/>
</dbReference>
<reference evidence="8 9" key="1">
    <citation type="submission" date="2014-08" db="EMBL/GenBank/DDBJ databases">
        <title>Comparative genomics of the Paenibacillus odorifer group.</title>
        <authorList>
            <person name="den Bakker H.C."/>
            <person name="Tsai Y.-C."/>
            <person name="Martin N."/>
            <person name="Korlach J."/>
            <person name="Wiedmann M."/>
        </authorList>
    </citation>
    <scope>NUCLEOTIDE SEQUENCE [LARGE SCALE GENOMIC DNA]</scope>
    <source>
        <strain evidence="8 9">DSM 15220</strain>
    </source>
</reference>
<dbReference type="EMBL" id="CP009287">
    <property type="protein sequence ID" value="AIQ70262.1"/>
    <property type="molecule type" value="Genomic_DNA"/>
</dbReference>
<accession>A0A089MAF6</accession>